<name>A0A096B224_FLAPL</name>
<dbReference type="Gene3D" id="3.20.20.150">
    <property type="entry name" value="Divalent-metal-dependent TIM barrel enzymes"/>
    <property type="match status" value="1"/>
</dbReference>
<dbReference type="eggNOG" id="COG1082">
    <property type="taxonomic scope" value="Bacteria"/>
</dbReference>
<dbReference type="PATRIC" id="fig|742738.3.peg.3984"/>
<dbReference type="Proteomes" id="UP000029585">
    <property type="component" value="Unassembled WGS sequence"/>
</dbReference>
<dbReference type="Pfam" id="PF01261">
    <property type="entry name" value="AP_endonuc_2"/>
    <property type="match status" value="1"/>
</dbReference>
<gene>
    <name evidence="2" type="ORF">HMPREF9460_03870</name>
</gene>
<proteinExistence type="predicted"/>
<reference evidence="2 3" key="1">
    <citation type="submission" date="2011-08" db="EMBL/GenBank/DDBJ databases">
        <title>The Genome Sequence of Clostridium orbiscindens 1_3_50AFAA.</title>
        <authorList>
            <consortium name="The Broad Institute Genome Sequencing Platform"/>
            <person name="Earl A."/>
            <person name="Ward D."/>
            <person name="Feldgarden M."/>
            <person name="Gevers D."/>
            <person name="Daigneault M."/>
            <person name="Strauss J."/>
            <person name="Allen-Vercoe E."/>
            <person name="Young S.K."/>
            <person name="Zeng Q."/>
            <person name="Gargeya S."/>
            <person name="Fitzgerald M."/>
            <person name="Haas B."/>
            <person name="Abouelleil A."/>
            <person name="Alvarado L."/>
            <person name="Arachchi H.M."/>
            <person name="Berlin A."/>
            <person name="Brown A."/>
            <person name="Chapman S.B."/>
            <person name="Chen Z."/>
            <person name="Dunbar C."/>
            <person name="Freedman E."/>
            <person name="Gearin G."/>
            <person name="Gellesch M."/>
            <person name="Goldberg J."/>
            <person name="Griggs A."/>
            <person name="Gujja S."/>
            <person name="Heiman D."/>
            <person name="Howarth C."/>
            <person name="Larson L."/>
            <person name="Lui A."/>
            <person name="MacDonald P.J.P."/>
            <person name="Montmayeur A."/>
            <person name="Murphy C."/>
            <person name="Neiman D."/>
            <person name="Pearson M."/>
            <person name="Priest M."/>
            <person name="Roberts A."/>
            <person name="Saif S."/>
            <person name="Shea T."/>
            <person name="Shenoy N."/>
            <person name="Sisk P."/>
            <person name="Stolte C."/>
            <person name="Sykes S."/>
            <person name="Wortman J."/>
            <person name="Nusbaum C."/>
            <person name="Birren B."/>
        </authorList>
    </citation>
    <scope>NUCLEOTIDE SEQUENCE [LARGE SCALE GENOMIC DNA]</scope>
    <source>
        <strain evidence="2 3">1_3_50AFAA</strain>
    </source>
</reference>
<protein>
    <recommendedName>
        <fullName evidence="1">Xylose isomerase-like TIM barrel domain-containing protein</fullName>
    </recommendedName>
</protein>
<comment type="caution">
    <text evidence="2">The sequence shown here is derived from an EMBL/GenBank/DDBJ whole genome shotgun (WGS) entry which is preliminary data.</text>
</comment>
<accession>A0A096B224</accession>
<dbReference type="InterPro" id="IPR036237">
    <property type="entry name" value="Xyl_isomerase-like_sf"/>
</dbReference>
<evidence type="ECO:0000313" key="2">
    <source>
        <dbReference type="EMBL" id="KGF53021.1"/>
    </source>
</evidence>
<feature type="domain" description="Xylose isomerase-like TIM barrel" evidence="1">
    <location>
        <begin position="26"/>
        <end position="243"/>
    </location>
</feature>
<dbReference type="EMBL" id="ADLO01000116">
    <property type="protein sequence ID" value="KGF53021.1"/>
    <property type="molecule type" value="Genomic_DNA"/>
</dbReference>
<dbReference type="InterPro" id="IPR013022">
    <property type="entry name" value="Xyl_isomerase-like_TIM-brl"/>
</dbReference>
<dbReference type="RefSeq" id="WP_035300308.1">
    <property type="nucleotide sequence ID" value="NZ_KN174168.1"/>
</dbReference>
<dbReference type="SUPFAM" id="SSF51658">
    <property type="entry name" value="Xylose isomerase-like"/>
    <property type="match status" value="1"/>
</dbReference>
<keyword evidence="3" id="KW-1185">Reference proteome</keyword>
<dbReference type="AlphaFoldDB" id="A0A096B224"/>
<evidence type="ECO:0000259" key="1">
    <source>
        <dbReference type="Pfam" id="PF01261"/>
    </source>
</evidence>
<dbReference type="HOGENOM" id="CLU_046677_0_0_9"/>
<organism evidence="2 3">
    <name type="scientific">Flavonifractor plautii 1_3_50AFAA</name>
    <dbReference type="NCBI Taxonomy" id="742738"/>
    <lineage>
        <taxon>Bacteria</taxon>
        <taxon>Bacillati</taxon>
        <taxon>Bacillota</taxon>
        <taxon>Clostridia</taxon>
        <taxon>Eubacteriales</taxon>
        <taxon>Oscillospiraceae</taxon>
        <taxon>Flavonifractor</taxon>
    </lineage>
</organism>
<evidence type="ECO:0000313" key="3">
    <source>
        <dbReference type="Proteomes" id="UP000029585"/>
    </source>
</evidence>
<sequence length="328" mass="37163">MYQTMSLPLYSGSFEEYHGWGDLRAELAALGCDGMEGIWSGEEFPEDLPADLVIGYHLTFYPDWLDFYRDDRRALKRKFGSLDAAARFYGGPGPETLLEQYRADLRRAAGLNPHYVVFHVSDVSIEEGYTYHWLHTNQEVIDAAVEVINLILGTETWPFEFLVENQWWPGFTFTEPEETVRLLEGIRFAGKGILLDTGHLMNACTGLKSEAEGADYIRRMLNRHGSLATWVRGVHLHQSLSGEYVKAHTGLLPAGLPEDYGERFGVSYQHILQIDQHRPWTDPAILPVLEQIGPRYLTHELSSRGRMSRAEAMAAQARLFQQGGKMGV</sequence>